<feature type="compositionally biased region" description="Acidic residues" evidence="6">
    <location>
        <begin position="280"/>
        <end position="294"/>
    </location>
</feature>
<evidence type="ECO:0000256" key="1">
    <source>
        <dbReference type="ARBA" id="ARBA00022723"/>
    </source>
</evidence>
<evidence type="ECO:0000256" key="5">
    <source>
        <dbReference type="PROSITE-ProRule" id="PRU00042"/>
    </source>
</evidence>
<evidence type="ECO:0000256" key="4">
    <source>
        <dbReference type="ARBA" id="ARBA00022833"/>
    </source>
</evidence>
<feature type="domain" description="C2H2-type" evidence="7">
    <location>
        <begin position="404"/>
        <end position="431"/>
    </location>
</feature>
<proteinExistence type="predicted"/>
<dbReference type="InterPro" id="IPR036236">
    <property type="entry name" value="Znf_C2H2_sf"/>
</dbReference>
<gene>
    <name evidence="8" type="ORF">MAR_026145</name>
</gene>
<organism evidence="8 9">
    <name type="scientific">Mya arenaria</name>
    <name type="common">Soft-shell clam</name>
    <dbReference type="NCBI Taxonomy" id="6604"/>
    <lineage>
        <taxon>Eukaryota</taxon>
        <taxon>Metazoa</taxon>
        <taxon>Spiralia</taxon>
        <taxon>Lophotrochozoa</taxon>
        <taxon>Mollusca</taxon>
        <taxon>Bivalvia</taxon>
        <taxon>Autobranchia</taxon>
        <taxon>Heteroconchia</taxon>
        <taxon>Euheterodonta</taxon>
        <taxon>Imparidentia</taxon>
        <taxon>Neoheterodontei</taxon>
        <taxon>Myida</taxon>
        <taxon>Myoidea</taxon>
        <taxon>Myidae</taxon>
        <taxon>Mya</taxon>
    </lineage>
</organism>
<protein>
    <submittedName>
        <fullName evidence="8">ZN227-like protein</fullName>
    </submittedName>
</protein>
<evidence type="ECO:0000259" key="7">
    <source>
        <dbReference type="PROSITE" id="PS50157"/>
    </source>
</evidence>
<feature type="domain" description="C2H2-type" evidence="7">
    <location>
        <begin position="302"/>
        <end position="325"/>
    </location>
</feature>
<evidence type="ECO:0000256" key="2">
    <source>
        <dbReference type="ARBA" id="ARBA00022737"/>
    </source>
</evidence>
<evidence type="ECO:0000256" key="3">
    <source>
        <dbReference type="ARBA" id="ARBA00022771"/>
    </source>
</evidence>
<dbReference type="InterPro" id="IPR013087">
    <property type="entry name" value="Znf_C2H2_type"/>
</dbReference>
<dbReference type="Pfam" id="PF00096">
    <property type="entry name" value="zf-C2H2"/>
    <property type="match status" value="5"/>
</dbReference>
<feature type="domain" description="C2H2-type" evidence="7">
    <location>
        <begin position="432"/>
        <end position="459"/>
    </location>
</feature>
<feature type="region of interest" description="Disordered" evidence="6">
    <location>
        <begin position="323"/>
        <end position="357"/>
    </location>
</feature>
<dbReference type="Pfam" id="PF12874">
    <property type="entry name" value="zf-met"/>
    <property type="match status" value="1"/>
</dbReference>
<evidence type="ECO:0000313" key="8">
    <source>
        <dbReference type="EMBL" id="WAR11965.1"/>
    </source>
</evidence>
<keyword evidence="4" id="KW-0862">Zinc</keyword>
<dbReference type="SUPFAM" id="SSF57667">
    <property type="entry name" value="beta-beta-alpha zinc fingers"/>
    <property type="match status" value="5"/>
</dbReference>
<dbReference type="PANTHER" id="PTHR24384:SF193">
    <property type="entry name" value="PR_SET DOMAIN 15"/>
    <property type="match status" value="1"/>
</dbReference>
<dbReference type="Gene3D" id="3.30.160.60">
    <property type="entry name" value="Classic Zinc Finger"/>
    <property type="match status" value="7"/>
</dbReference>
<keyword evidence="9" id="KW-1185">Reference proteome</keyword>
<feature type="domain" description="C2H2-type" evidence="7">
    <location>
        <begin position="151"/>
        <end position="178"/>
    </location>
</feature>
<feature type="region of interest" description="Disordered" evidence="6">
    <location>
        <begin position="272"/>
        <end position="294"/>
    </location>
</feature>
<dbReference type="PANTHER" id="PTHR24384">
    <property type="entry name" value="FINGER PUTATIVE TRANSCRIPTION FACTOR FAMILY-RELATED"/>
    <property type="match status" value="1"/>
</dbReference>
<evidence type="ECO:0000313" key="9">
    <source>
        <dbReference type="Proteomes" id="UP001164746"/>
    </source>
</evidence>
<feature type="domain" description="C2H2-type" evidence="7">
    <location>
        <begin position="123"/>
        <end position="150"/>
    </location>
</feature>
<dbReference type="PROSITE" id="PS50157">
    <property type="entry name" value="ZINC_FINGER_C2H2_2"/>
    <property type="match status" value="9"/>
</dbReference>
<keyword evidence="1" id="KW-0479">Metal-binding</keyword>
<name>A0ABY7ERT3_MYAAR</name>
<sequence length="634" mass="70326">MYTQARNSDFDMDIKTTMESLSSAETIGSQQLITVRTPHENHQQLILVNFGAESGEGATVISSVKDNTTQTETVFGLEDLPVVKEIVRKTIAKTKKLEAEAEAQKAPPPDHGMYRQTNMNGIYTCPLCAKVYRNKMAWQNHLVSHNGAEVFMCGICAQLFTLSSTLKSHLDVHMREEKQMKRQREMMFGSANLKVGGVYLPGDIVPSDDYKSERQGLDSTVANPDLLNHVSHISHDGSAENSEETYVAATEEVSEVATDSLAGGSINIGGNGIGSAMDTGEGDENSQDAAEDGGDGEMGYIYACNICGEQYNVKEECERHLKVHTEGGDPESPAKPESPGKSSSHEETLSLLAGRNSPTLVRSDSMRTKYSGYIYACNVCGRQYTNKSNCKRHMMIHTEDRKLYECEFCYKRFSQKYEVRMHARIHTGEKPYSCAVCGKTFTERGNWRRHTMIHVRPQESSPYRCGICCKGFFHAEKLQVHLQIHSGQRPFVCTVCGRKVCGKGFAQNGNLKDHMKVHTGEKPHACELCGKDFARKILLKEHIKNHHKEIERQEAAMDGADGTSTMDATVVHQIADRAKELEAAEVLTVVQDGHSTVYTFNGSSELQPLVGDGNQKQIYVTTVPKAEFTEVQNS</sequence>
<reference evidence="8" key="1">
    <citation type="submission" date="2022-11" db="EMBL/GenBank/DDBJ databases">
        <title>Centuries of genome instability and evolution in soft-shell clam transmissible cancer (bioRxiv).</title>
        <authorList>
            <person name="Hart S.F.M."/>
            <person name="Yonemitsu M.A."/>
            <person name="Giersch R.M."/>
            <person name="Beal B.F."/>
            <person name="Arriagada G."/>
            <person name="Davis B.W."/>
            <person name="Ostrander E.A."/>
            <person name="Goff S.P."/>
            <person name="Metzger M.J."/>
        </authorList>
    </citation>
    <scope>NUCLEOTIDE SEQUENCE</scope>
    <source>
        <strain evidence="8">MELC-2E11</strain>
        <tissue evidence="8">Siphon/mantle</tissue>
    </source>
</reference>
<dbReference type="Proteomes" id="UP001164746">
    <property type="component" value="Chromosome 8"/>
</dbReference>
<dbReference type="SMART" id="SM00355">
    <property type="entry name" value="ZnF_C2H2"/>
    <property type="match status" value="9"/>
</dbReference>
<dbReference type="EMBL" id="CP111019">
    <property type="protein sequence ID" value="WAR11965.1"/>
    <property type="molecule type" value="Genomic_DNA"/>
</dbReference>
<dbReference type="PROSITE" id="PS00028">
    <property type="entry name" value="ZINC_FINGER_C2H2_1"/>
    <property type="match status" value="9"/>
</dbReference>
<keyword evidence="2" id="KW-0677">Repeat</keyword>
<feature type="domain" description="C2H2-type" evidence="7">
    <location>
        <begin position="375"/>
        <end position="402"/>
    </location>
</feature>
<feature type="domain" description="C2H2-type" evidence="7">
    <location>
        <begin position="463"/>
        <end position="490"/>
    </location>
</feature>
<feature type="domain" description="C2H2-type" evidence="7">
    <location>
        <begin position="491"/>
        <end position="523"/>
    </location>
</feature>
<accession>A0ABY7ERT3</accession>
<dbReference type="InterPro" id="IPR050752">
    <property type="entry name" value="C2H2-ZF_domain"/>
</dbReference>
<keyword evidence="3 5" id="KW-0863">Zinc-finger</keyword>
<feature type="domain" description="C2H2-type" evidence="7">
    <location>
        <begin position="524"/>
        <end position="551"/>
    </location>
</feature>
<evidence type="ECO:0000256" key="6">
    <source>
        <dbReference type="SAM" id="MobiDB-lite"/>
    </source>
</evidence>